<dbReference type="InterPro" id="IPR025388">
    <property type="entry name" value="Alginate_export_dom"/>
</dbReference>
<sequence length="396" mass="42478">MKTNVGKFALSLVAASILAAPAMAGETAHGKDITAALSDSKVNVNFRARYEGVDQDGIEKNADALTLKSRITVKTGSYQNFSLGLEVDKVHAFVDDYNVPGGSNGQYPVVADPEGTDVNQAFVKYANNGFSAIVGRQRVLHNNERFVGGVGWRQNEQTYDGARAQYKGKNFAVDYSYIHNINSITGGNVGGDFHLVNATYKFNKQHKVAAFTYILDYDTAHANSSSTYGGLYNGKFGPVFVNASVASQSDNGDNPNSYTALYLNGEVGSKFGPVTVLGGYELLGSDNGVGFNTPLATKHKFNGWADKFLGTPGNGLEDIYLTAKGKLGGVALSATYHDFSSDEGSVDYGDEIDLVAKYAFNKNYGVLVKYAAYGKGDNATAQTDTDKVWVQMTAKF</sequence>
<evidence type="ECO:0000313" key="3">
    <source>
        <dbReference type="EMBL" id="QBG36765.1"/>
    </source>
</evidence>
<evidence type="ECO:0000256" key="1">
    <source>
        <dbReference type="SAM" id="SignalP"/>
    </source>
</evidence>
<dbReference type="Proteomes" id="UP000290244">
    <property type="component" value="Chromosome"/>
</dbReference>
<dbReference type="AlphaFoldDB" id="A0A4P6PAT1"/>
<dbReference type="OrthoDB" id="9767539at2"/>
<feature type="signal peptide" evidence="1">
    <location>
        <begin position="1"/>
        <end position="24"/>
    </location>
</feature>
<feature type="chain" id="PRO_5020831799" description="Alginate export domain-containing protein" evidence="1">
    <location>
        <begin position="25"/>
        <end position="396"/>
    </location>
</feature>
<keyword evidence="4" id="KW-1185">Reference proteome</keyword>
<dbReference type="RefSeq" id="WP_130603224.1">
    <property type="nucleotide sequence ID" value="NZ_CP034759.1"/>
</dbReference>
<protein>
    <recommendedName>
        <fullName evidence="2">Alginate export domain-containing protein</fullName>
    </recommendedName>
</protein>
<proteinExistence type="predicted"/>
<organism evidence="3 4">
    <name type="scientific">Litorilituus sediminis</name>
    <dbReference type="NCBI Taxonomy" id="718192"/>
    <lineage>
        <taxon>Bacteria</taxon>
        <taxon>Pseudomonadati</taxon>
        <taxon>Pseudomonadota</taxon>
        <taxon>Gammaproteobacteria</taxon>
        <taxon>Alteromonadales</taxon>
        <taxon>Colwelliaceae</taxon>
        <taxon>Litorilituus</taxon>
    </lineage>
</organism>
<name>A0A4P6PAT1_9GAMM</name>
<evidence type="ECO:0000259" key="2">
    <source>
        <dbReference type="Pfam" id="PF13372"/>
    </source>
</evidence>
<feature type="domain" description="Alginate export" evidence="2">
    <location>
        <begin position="44"/>
        <end position="174"/>
    </location>
</feature>
<dbReference type="KEGG" id="lsd:EMK97_14060"/>
<accession>A0A4P6PAT1</accession>
<gene>
    <name evidence="3" type="ORF">EMK97_14060</name>
</gene>
<evidence type="ECO:0000313" key="4">
    <source>
        <dbReference type="Proteomes" id="UP000290244"/>
    </source>
</evidence>
<dbReference type="EMBL" id="CP034759">
    <property type="protein sequence ID" value="QBG36765.1"/>
    <property type="molecule type" value="Genomic_DNA"/>
</dbReference>
<dbReference type="Pfam" id="PF13372">
    <property type="entry name" value="Alginate_exp"/>
    <property type="match status" value="1"/>
</dbReference>
<keyword evidence="1" id="KW-0732">Signal</keyword>
<reference evidence="3 4" key="1">
    <citation type="submission" date="2018-12" db="EMBL/GenBank/DDBJ databases">
        <title>Complete genome of Litorilituus sediminis.</title>
        <authorList>
            <person name="Liu A."/>
            <person name="Rong J."/>
        </authorList>
    </citation>
    <scope>NUCLEOTIDE SEQUENCE [LARGE SCALE GENOMIC DNA]</scope>
    <source>
        <strain evidence="3 4">JCM 17549</strain>
    </source>
</reference>